<keyword evidence="1" id="KW-1133">Transmembrane helix</keyword>
<protein>
    <submittedName>
        <fullName evidence="2">Uncharacterized protein</fullName>
    </submittedName>
</protein>
<keyword evidence="3" id="KW-1185">Reference proteome</keyword>
<evidence type="ECO:0000256" key="1">
    <source>
        <dbReference type="SAM" id="Phobius"/>
    </source>
</evidence>
<dbReference type="EMBL" id="JAGIZA010000007">
    <property type="protein sequence ID" value="MBP0493731.1"/>
    <property type="molecule type" value="Genomic_DNA"/>
</dbReference>
<dbReference type="Proteomes" id="UP000677537">
    <property type="component" value="Unassembled WGS sequence"/>
</dbReference>
<keyword evidence="1" id="KW-0812">Transmembrane</keyword>
<name>A0A940MX63_9PROT</name>
<organism evidence="2 3">
    <name type="scientific">Roseomonas indoligenes</name>
    <dbReference type="NCBI Taxonomy" id="2820811"/>
    <lineage>
        <taxon>Bacteria</taxon>
        <taxon>Pseudomonadati</taxon>
        <taxon>Pseudomonadota</taxon>
        <taxon>Alphaproteobacteria</taxon>
        <taxon>Acetobacterales</taxon>
        <taxon>Roseomonadaceae</taxon>
        <taxon>Roseomonas</taxon>
    </lineage>
</organism>
<gene>
    <name evidence="2" type="ORF">J5Y10_13170</name>
</gene>
<reference evidence="2" key="1">
    <citation type="submission" date="2021-03" db="EMBL/GenBank/DDBJ databases">
        <authorList>
            <person name="So Y."/>
        </authorList>
    </citation>
    <scope>NUCLEOTIDE SEQUENCE</scope>
    <source>
        <strain evidence="2">SG15</strain>
    </source>
</reference>
<evidence type="ECO:0000313" key="2">
    <source>
        <dbReference type="EMBL" id="MBP0493731.1"/>
    </source>
</evidence>
<dbReference type="RefSeq" id="WP_209374246.1">
    <property type="nucleotide sequence ID" value="NZ_JAGIZA010000007.1"/>
</dbReference>
<proteinExistence type="predicted"/>
<accession>A0A940MX63</accession>
<evidence type="ECO:0000313" key="3">
    <source>
        <dbReference type="Proteomes" id="UP000677537"/>
    </source>
</evidence>
<keyword evidence="1" id="KW-0472">Membrane</keyword>
<feature type="transmembrane region" description="Helical" evidence="1">
    <location>
        <begin position="29"/>
        <end position="47"/>
    </location>
</feature>
<comment type="caution">
    <text evidence="2">The sequence shown here is derived from an EMBL/GenBank/DDBJ whole genome shotgun (WGS) entry which is preliminary data.</text>
</comment>
<sequence>MLRTIVGIVIFLVLLSVMPYLWPDSFSQPPIVMIVLLAIAAVVAFLVGRRRRQRGWGTSSSA</sequence>
<dbReference type="AlphaFoldDB" id="A0A940MX63"/>